<protein>
    <submittedName>
        <fullName evidence="1">Uncharacterized protein</fullName>
    </submittedName>
</protein>
<organism evidence="1 2">
    <name type="scientific">Mikania micrantha</name>
    <name type="common">bitter vine</name>
    <dbReference type="NCBI Taxonomy" id="192012"/>
    <lineage>
        <taxon>Eukaryota</taxon>
        <taxon>Viridiplantae</taxon>
        <taxon>Streptophyta</taxon>
        <taxon>Embryophyta</taxon>
        <taxon>Tracheophyta</taxon>
        <taxon>Spermatophyta</taxon>
        <taxon>Magnoliopsida</taxon>
        <taxon>eudicotyledons</taxon>
        <taxon>Gunneridae</taxon>
        <taxon>Pentapetalae</taxon>
        <taxon>asterids</taxon>
        <taxon>campanulids</taxon>
        <taxon>Asterales</taxon>
        <taxon>Asteraceae</taxon>
        <taxon>Asteroideae</taxon>
        <taxon>Heliantheae alliance</taxon>
        <taxon>Eupatorieae</taxon>
        <taxon>Mikania</taxon>
    </lineage>
</organism>
<dbReference type="AlphaFoldDB" id="A0A5N6LF65"/>
<sequence>MREVMNVGENRVQNGVLDGLESKNEENFLSIELLDSSRYAKDRMRVLRESPLYSQLRRYSATSILSDNETPRYLPTGSILIEQEQNSPKGTRYGSHGYLEQNILRTYNYISYHIVELELYDLTSFVLTFQI</sequence>
<accession>A0A5N6LF65</accession>
<evidence type="ECO:0000313" key="2">
    <source>
        <dbReference type="Proteomes" id="UP000326396"/>
    </source>
</evidence>
<evidence type="ECO:0000313" key="1">
    <source>
        <dbReference type="EMBL" id="KAD1053250.1"/>
    </source>
</evidence>
<keyword evidence="2" id="KW-1185">Reference proteome</keyword>
<dbReference type="EMBL" id="SZYD01001124">
    <property type="protein sequence ID" value="KAD1053250.1"/>
    <property type="molecule type" value="Genomic_DNA"/>
</dbReference>
<reference evidence="1 2" key="1">
    <citation type="submission" date="2019-05" db="EMBL/GenBank/DDBJ databases">
        <title>Mikania micrantha, genome provides insights into the molecular mechanism of rapid growth.</title>
        <authorList>
            <person name="Liu B."/>
        </authorList>
    </citation>
    <scope>NUCLEOTIDE SEQUENCE [LARGE SCALE GENOMIC DNA]</scope>
    <source>
        <strain evidence="1">NLD-2019</strain>
        <tissue evidence="1">Leaf</tissue>
    </source>
</reference>
<comment type="caution">
    <text evidence="1">The sequence shown here is derived from an EMBL/GenBank/DDBJ whole genome shotgun (WGS) entry which is preliminary data.</text>
</comment>
<proteinExistence type="predicted"/>
<name>A0A5N6LF65_9ASTR</name>
<gene>
    <name evidence="1" type="ORF">E3N88_43354</name>
</gene>
<dbReference type="Proteomes" id="UP000326396">
    <property type="component" value="Unassembled WGS sequence"/>
</dbReference>